<evidence type="ECO:0008006" key="4">
    <source>
        <dbReference type="Google" id="ProtNLM"/>
    </source>
</evidence>
<evidence type="ECO:0000256" key="1">
    <source>
        <dbReference type="SAM" id="SignalP"/>
    </source>
</evidence>
<comment type="caution">
    <text evidence="2">The sequence shown here is derived from an EMBL/GenBank/DDBJ whole genome shotgun (WGS) entry which is preliminary data.</text>
</comment>
<dbReference type="SUPFAM" id="SSF49464">
    <property type="entry name" value="Carboxypeptidase regulatory domain-like"/>
    <property type="match status" value="1"/>
</dbReference>
<dbReference type="EMBL" id="WHPF01000009">
    <property type="protein sequence ID" value="NNV56509.1"/>
    <property type="molecule type" value="Genomic_DNA"/>
</dbReference>
<feature type="signal peptide" evidence="1">
    <location>
        <begin position="1"/>
        <end position="20"/>
    </location>
</feature>
<gene>
    <name evidence="2" type="ORF">GD597_13640</name>
</gene>
<protein>
    <recommendedName>
        <fullName evidence="4">Carboxypeptidase-like regulatory domain-containing protein</fullName>
    </recommendedName>
</protein>
<proteinExistence type="predicted"/>
<keyword evidence="3" id="KW-1185">Reference proteome</keyword>
<keyword evidence="1" id="KW-0732">Signal</keyword>
<feature type="chain" id="PRO_5035169187" description="Carboxypeptidase-like regulatory domain-containing protein" evidence="1">
    <location>
        <begin position="21"/>
        <end position="154"/>
    </location>
</feature>
<evidence type="ECO:0000313" key="3">
    <source>
        <dbReference type="Proteomes" id="UP000598971"/>
    </source>
</evidence>
<dbReference type="InterPro" id="IPR008969">
    <property type="entry name" value="CarboxyPept-like_regulatory"/>
</dbReference>
<dbReference type="Proteomes" id="UP000598971">
    <property type="component" value="Unassembled WGS sequence"/>
</dbReference>
<accession>A0A8J8JVD2</accession>
<name>A0A8J8JVD2_9BACT</name>
<dbReference type="RefSeq" id="WP_171608450.1">
    <property type="nucleotide sequence ID" value="NZ_WHPF01000009.1"/>
</dbReference>
<evidence type="ECO:0000313" key="2">
    <source>
        <dbReference type="EMBL" id="NNV56509.1"/>
    </source>
</evidence>
<dbReference type="AlphaFoldDB" id="A0A8J8JVD2"/>
<organism evidence="2 3">
    <name type="scientific">Limnovirga soli</name>
    <dbReference type="NCBI Taxonomy" id="2656915"/>
    <lineage>
        <taxon>Bacteria</taxon>
        <taxon>Pseudomonadati</taxon>
        <taxon>Bacteroidota</taxon>
        <taxon>Chitinophagia</taxon>
        <taxon>Chitinophagales</taxon>
        <taxon>Chitinophagaceae</taxon>
        <taxon>Limnovirga</taxon>
    </lineage>
</organism>
<reference evidence="2" key="1">
    <citation type="submission" date="2019-10" db="EMBL/GenBank/DDBJ databases">
        <title>Draft genome sequence of Panacibacter sp. KCS-6.</title>
        <authorList>
            <person name="Yim K.J."/>
        </authorList>
    </citation>
    <scope>NUCLEOTIDE SEQUENCE</scope>
    <source>
        <strain evidence="2">KCS-6</strain>
    </source>
</reference>
<sequence>MQRTIMLLSTVLFLTITAKAQTKIITGKVIDRELKPVLGVVIQYSDTNIFSKYDMNGLFSIPIPVYTKSLTIAAVGFESASIDLTDSCHQLEIVLLFRPTYDFITLKKADKLRMKEFKKLSALHFEAYQKGIFQSAIPCYTQHFIPDYDSSKSK</sequence>